<dbReference type="CDD" id="cd18773">
    <property type="entry name" value="PDC1_HK_sensor"/>
    <property type="match status" value="1"/>
</dbReference>
<accession>A0A5K7ZSR6</accession>
<feature type="chain" id="PRO_5030132184" description="Cache domain-containing protein" evidence="1">
    <location>
        <begin position="25"/>
        <end position="187"/>
    </location>
</feature>
<organism evidence="2 3">
    <name type="scientific">Desulfosarcina ovata subsp. sediminis</name>
    <dbReference type="NCBI Taxonomy" id="885957"/>
    <lineage>
        <taxon>Bacteria</taxon>
        <taxon>Pseudomonadati</taxon>
        <taxon>Thermodesulfobacteriota</taxon>
        <taxon>Desulfobacteria</taxon>
        <taxon>Desulfobacterales</taxon>
        <taxon>Desulfosarcinaceae</taxon>
        <taxon>Desulfosarcina</taxon>
    </lineage>
</organism>
<dbReference type="PROSITE" id="PS51257">
    <property type="entry name" value="PROKAR_LIPOPROTEIN"/>
    <property type="match status" value="1"/>
</dbReference>
<reference evidence="2 3" key="1">
    <citation type="submission" date="2019-11" db="EMBL/GenBank/DDBJ databases">
        <title>Comparative genomics of hydrocarbon-degrading Desulfosarcina strains.</title>
        <authorList>
            <person name="Watanabe M."/>
            <person name="Kojima H."/>
            <person name="Fukui M."/>
        </authorList>
    </citation>
    <scope>NUCLEOTIDE SEQUENCE [LARGE SCALE GENOMIC DNA]</scope>
    <source>
        <strain evidence="2 3">28bB2T</strain>
    </source>
</reference>
<dbReference type="AlphaFoldDB" id="A0A5K7ZSR6"/>
<evidence type="ECO:0000256" key="1">
    <source>
        <dbReference type="SAM" id="SignalP"/>
    </source>
</evidence>
<dbReference type="KEGG" id="dov:DSCO28_38330"/>
<gene>
    <name evidence="2" type="ORF">DSCO28_38330</name>
</gene>
<dbReference type="RefSeq" id="WP_155312491.1">
    <property type="nucleotide sequence ID" value="NZ_AP021876.1"/>
</dbReference>
<sequence>MSRQKTITIAIVFAVVFSCGWAVAEEAPQQLKNMAMGEFARLGTDPVIVAVVKAENAKGKTLDKIKAKDQEWTATPGIADYMKALMDSPCGKHLREIQQSAPYYAEIFVMDNQGANVAMTDKTSDYWQGDEAKFQKSFNGGSGAVFVDEVEFDDSSQAYLCQVSVPVMDGTRAIGAITIGVDMDQLQ</sequence>
<protein>
    <recommendedName>
        <fullName evidence="4">Cache domain-containing protein</fullName>
    </recommendedName>
</protein>
<dbReference type="EMBL" id="AP021876">
    <property type="protein sequence ID" value="BBO83267.1"/>
    <property type="molecule type" value="Genomic_DNA"/>
</dbReference>
<dbReference type="Gene3D" id="3.30.450.20">
    <property type="entry name" value="PAS domain"/>
    <property type="match status" value="1"/>
</dbReference>
<feature type="signal peptide" evidence="1">
    <location>
        <begin position="1"/>
        <end position="24"/>
    </location>
</feature>
<keyword evidence="1" id="KW-0732">Signal</keyword>
<name>A0A5K7ZSR6_9BACT</name>
<evidence type="ECO:0008006" key="4">
    <source>
        <dbReference type="Google" id="ProtNLM"/>
    </source>
</evidence>
<evidence type="ECO:0000313" key="3">
    <source>
        <dbReference type="Proteomes" id="UP000425960"/>
    </source>
</evidence>
<proteinExistence type="predicted"/>
<dbReference type="Proteomes" id="UP000425960">
    <property type="component" value="Chromosome"/>
</dbReference>
<evidence type="ECO:0000313" key="2">
    <source>
        <dbReference type="EMBL" id="BBO83267.1"/>
    </source>
</evidence>